<sequence length="542" mass="58272">MSSPTESADADSIGGSKPITLPLKPGPARFFVLLAVFICASCGMVYELALVALGSYLLGDTIVQASIVLSVMVFAMGIGSLATKRLTEFAAVAFALIEAALGIIGGLSVILLYLAFAFADIYTVAMVALAFVIGALIGAEIPLLMELVQRIRAQKASSAVADLFAADYVGGLVGGLAFPFILLPIFGLPRGALAVGITNAVVGILIVLWLFRTEIRTRTQVILAGLLVLIVGGLTVVWVFTDDIEMTTRQRLYRDPIVYSQRTDYQEIVLTESQKTGDTRLYLNGDLQFASADEYRYHESLVHPLMDGPKRNVLVLGGGDGLAVREILKYPDVESVTLVDLDPRVLELAKTSDHFTDFNEDSLDDPRVKTIAADAFTWLREAEHTAYDAVIADLPDPDDVATSKLYSIEFYGLIKQVMSPEARLVVQAGSPYFAPEAYWGIGEAVAEAGLATTPYHVDVPSFGDWGYFLADASEGSGAEEQGPNVTIPRDAPEGLKFATAEVLASSTTFAPDRDRASVGDVEASTLLHPRVLDQERGAWVGY</sequence>
<dbReference type="Proteomes" id="UP000218620">
    <property type="component" value="Unassembled WGS sequence"/>
</dbReference>
<feature type="domain" description="PABS" evidence="6">
    <location>
        <begin position="236"/>
        <end position="472"/>
    </location>
</feature>
<evidence type="ECO:0000313" key="11">
    <source>
        <dbReference type="EMBL" id="SMX74466.1"/>
    </source>
</evidence>
<feature type="transmembrane region" description="Helical" evidence="4">
    <location>
        <begin position="121"/>
        <end position="144"/>
    </location>
</feature>
<evidence type="ECO:0000313" key="17">
    <source>
        <dbReference type="Proteomes" id="UP000234300"/>
    </source>
</evidence>
<dbReference type="EC" id="2.5.1.16" evidence="4"/>
<comment type="pathway">
    <text evidence="4">Amine and polyamine biosynthesis; spermidine biosynthesis; spermidine from putrescine: step 1/1.</text>
</comment>
<evidence type="ECO:0000313" key="8">
    <source>
        <dbReference type="EMBL" id="PCC19019.1"/>
    </source>
</evidence>
<feature type="transmembrane region" description="Helical" evidence="4">
    <location>
        <begin position="223"/>
        <end position="241"/>
    </location>
</feature>
<name>A0A1D7W1R3_BREAU</name>
<keyword evidence="4" id="KW-1133">Transmembrane helix</keyword>
<evidence type="ECO:0000313" key="7">
    <source>
        <dbReference type="EMBL" id="AOP52618.1"/>
    </source>
</evidence>
<dbReference type="KEGG" id="blin:BLSMQ_0906"/>
<keyword evidence="3 4" id="KW-0620">Polyamine biosynthesis</keyword>
<evidence type="ECO:0000256" key="1">
    <source>
        <dbReference type="ARBA" id="ARBA00007867"/>
    </source>
</evidence>
<reference evidence="7" key="1">
    <citation type="submission" date="2016-09" db="EMBL/GenBank/DDBJ databases">
        <title>Complete Genome Sequence of Brevibacterium aurantiacum SMQ-1335.</title>
        <authorList>
            <person name="de Melo A.G."/>
            <person name="Labrie S.J."/>
            <person name="Dumaresq J."/>
            <person name="Roberts R.J."/>
            <person name="Tremblay D.M."/>
            <person name="Moineau S."/>
        </authorList>
    </citation>
    <scope>NUCLEOTIDE SEQUENCE</scope>
    <source>
        <strain evidence="7">SMQ-1335</strain>
    </source>
</reference>
<dbReference type="PANTHER" id="PTHR43317:SF1">
    <property type="entry name" value="THERMOSPERMINE SYNTHASE ACAULIS5"/>
    <property type="match status" value="1"/>
</dbReference>
<dbReference type="Proteomes" id="UP000234525">
    <property type="component" value="Unassembled WGS sequence"/>
</dbReference>
<dbReference type="EMBL" id="CP017150">
    <property type="protein sequence ID" value="AOP52618.1"/>
    <property type="molecule type" value="Genomic_DNA"/>
</dbReference>
<dbReference type="PANTHER" id="PTHR43317">
    <property type="entry name" value="THERMOSPERMINE SYNTHASE ACAULIS5"/>
    <property type="match status" value="1"/>
</dbReference>
<feature type="transmembrane region" description="Helical" evidence="4">
    <location>
        <begin position="192"/>
        <end position="211"/>
    </location>
</feature>
<keyword evidence="4" id="KW-0812">Transmembrane</keyword>
<evidence type="ECO:0000313" key="9">
    <source>
        <dbReference type="EMBL" id="PCC41787.1"/>
    </source>
</evidence>
<comment type="function">
    <text evidence="4">Catalyzes the irreversible transfer of a propylamine group from the amino donor S-adenosylmethioninamine (decarboxy-AdoMet) to putrescine (1,4-diaminobutane) to yield spermidine.</text>
</comment>
<feature type="binding site" evidence="4">
    <location>
        <position position="266"/>
    </location>
    <ligand>
        <name>S-methyl-5'-thioadenosine</name>
        <dbReference type="ChEBI" id="CHEBI:17509"/>
    </ligand>
</feature>
<evidence type="ECO:0000313" key="16">
    <source>
        <dbReference type="Proteomes" id="UP000234289"/>
    </source>
</evidence>
<keyword evidence="4" id="KW-1003">Cell membrane</keyword>
<dbReference type="Pfam" id="PF01564">
    <property type="entry name" value="Spermine_synth"/>
    <property type="match status" value="1"/>
</dbReference>
<dbReference type="InterPro" id="IPR029063">
    <property type="entry name" value="SAM-dependent_MTases_sf"/>
</dbReference>
<evidence type="ECO:0000313" key="15">
    <source>
        <dbReference type="Proteomes" id="UP000218620"/>
    </source>
</evidence>
<dbReference type="RefSeq" id="WP_009883172.1">
    <property type="nucleotide sequence ID" value="NZ_AAGP01000014.1"/>
</dbReference>
<dbReference type="EMBL" id="FXZB01000007">
    <property type="protein sequence ID" value="SMX74466.1"/>
    <property type="molecule type" value="Genomic_DNA"/>
</dbReference>
<dbReference type="Proteomes" id="UP000234289">
    <property type="component" value="Unassembled WGS sequence"/>
</dbReference>
<evidence type="ECO:0000313" key="10">
    <source>
        <dbReference type="EMBL" id="SMX68710.1"/>
    </source>
</evidence>
<evidence type="ECO:0000313" key="12">
    <source>
        <dbReference type="EMBL" id="SMY03042.1"/>
    </source>
</evidence>
<reference evidence="16 18" key="4">
    <citation type="submission" date="2017-03" db="EMBL/GenBank/DDBJ databases">
        <authorList>
            <person name="Monnet C."/>
        </authorList>
    </citation>
    <scope>NUCLEOTIDE SEQUENCE [LARGE SCALE GENOMIC DNA]</scope>
    <source>
        <strain evidence="18">ATCC 9175</strain>
        <strain evidence="16">CNRZ 920</strain>
    </source>
</reference>
<keyword evidence="4" id="KW-0745">Spermidine biosynthesis</keyword>
<reference evidence="13" key="2">
    <citation type="submission" date="2016-09" db="EMBL/GenBank/DDBJ databases">
        <title>Complete Genome Sequence of Brevibacterium linens SMQ-1335.</title>
        <authorList>
            <person name="de Melo A.G."/>
            <person name="Labrie S.J."/>
            <person name="Dumaresq J."/>
            <person name="Roberts R.J."/>
            <person name="Tremblay D.M."/>
            <person name="Moineau S."/>
        </authorList>
    </citation>
    <scope>NUCLEOTIDE SEQUENCE [LARGE SCALE GENOMIC DNA]</scope>
    <source>
        <strain evidence="13">SMQ-1335</strain>
    </source>
</reference>
<evidence type="ECO:0000313" key="13">
    <source>
        <dbReference type="Proteomes" id="UP000094793"/>
    </source>
</evidence>
<gene>
    <name evidence="4" type="primary">speE</name>
    <name evidence="11" type="ORF">BAUR9175_01320</name>
    <name evidence="10" type="ORF">BAUR920_00551</name>
    <name evidence="12" type="ORF">BAURA86_03282</name>
    <name evidence="7" type="ORF">BLSMQ_0906</name>
    <name evidence="9" type="ORF">CIK65_15905</name>
    <name evidence="8" type="ORF">CIK79_12380</name>
</gene>
<feature type="binding site" evidence="4">
    <location>
        <begin position="374"/>
        <end position="375"/>
    </location>
    <ligand>
        <name>S-methyl-5'-thioadenosine</name>
        <dbReference type="ChEBI" id="CHEBI:17509"/>
    </ligand>
</feature>
<feature type="transmembrane region" description="Helical" evidence="4">
    <location>
        <begin position="89"/>
        <end position="115"/>
    </location>
</feature>
<dbReference type="PROSITE" id="PS01330">
    <property type="entry name" value="PABS_1"/>
    <property type="match status" value="1"/>
</dbReference>
<evidence type="ECO:0000259" key="6">
    <source>
        <dbReference type="PROSITE" id="PS51006"/>
    </source>
</evidence>
<feature type="binding site" evidence="4">
    <location>
        <position position="340"/>
    </location>
    <ligand>
        <name>S-methyl-5'-thioadenosine</name>
        <dbReference type="ChEBI" id="CHEBI:17509"/>
    </ligand>
</feature>
<reference evidence="10 17" key="5">
    <citation type="submission" date="2017-03" db="EMBL/GenBank/DDBJ databases">
        <authorList>
            <person name="Afonso C.L."/>
            <person name="Miller P.J."/>
            <person name="Scott M.A."/>
            <person name="Spackman E."/>
            <person name="Goraichik I."/>
            <person name="Dimitrov K.M."/>
            <person name="Suarez D.L."/>
            <person name="Swayne D.E."/>
        </authorList>
    </citation>
    <scope>NUCLEOTIDE SEQUENCE [LARGE SCALE GENOMIC DNA]</scope>
    <source>
        <strain evidence="12">8</strain>
        <strain evidence="17">8(6)</strain>
        <strain evidence="11">ATCC 9175</strain>
        <strain evidence="10">CNRZ 920</strain>
    </source>
</reference>
<dbReference type="SUPFAM" id="SSF103473">
    <property type="entry name" value="MFS general substrate transporter"/>
    <property type="match status" value="1"/>
</dbReference>
<dbReference type="Gene3D" id="3.40.50.150">
    <property type="entry name" value="Vaccinia Virus protein VP39"/>
    <property type="match status" value="1"/>
</dbReference>
<evidence type="ECO:0000256" key="4">
    <source>
        <dbReference type="HAMAP-Rule" id="MF_00198"/>
    </source>
</evidence>
<dbReference type="AlphaFoldDB" id="A0A1D7W1R3"/>
<proteinExistence type="inferred from homology"/>
<dbReference type="InterPro" id="IPR001045">
    <property type="entry name" value="Spermi_synthase"/>
</dbReference>
<dbReference type="GO" id="GO:0004766">
    <property type="term" value="F:spermidine synthase activity"/>
    <property type="evidence" value="ECO:0007669"/>
    <property type="project" value="UniProtKB-UniRule"/>
</dbReference>
<dbReference type="EMBL" id="NRGX01000001">
    <property type="protein sequence ID" value="PCC19019.1"/>
    <property type="molecule type" value="Genomic_DNA"/>
</dbReference>
<dbReference type="Proteomes" id="UP000218377">
    <property type="component" value="Unassembled WGS sequence"/>
</dbReference>
<dbReference type="CDD" id="cd02440">
    <property type="entry name" value="AdoMet_MTases"/>
    <property type="match status" value="1"/>
</dbReference>
<dbReference type="PROSITE" id="PS51006">
    <property type="entry name" value="PABS_2"/>
    <property type="match status" value="1"/>
</dbReference>
<evidence type="ECO:0000256" key="5">
    <source>
        <dbReference type="PROSITE-ProRule" id="PRU00354"/>
    </source>
</evidence>
<protein>
    <recommendedName>
        <fullName evidence="4">Polyamine aminopropyltransferase</fullName>
    </recommendedName>
    <alternativeName>
        <fullName evidence="4">Putrescine aminopropyltransferase</fullName>
        <shortName evidence="4">PAPT</shortName>
    </alternativeName>
    <alternativeName>
        <fullName evidence="4">Spermidine synthase</fullName>
        <shortName evidence="4">SPDS</shortName>
        <shortName evidence="4">SPDSY</shortName>
        <ecNumber evidence="4">2.5.1.16</ecNumber>
    </alternativeName>
</protein>
<evidence type="ECO:0000256" key="3">
    <source>
        <dbReference type="ARBA" id="ARBA00023115"/>
    </source>
</evidence>
<comment type="caution">
    <text evidence="4">Lacks conserved residue(s) required for the propagation of feature annotation.</text>
</comment>
<dbReference type="GO" id="GO:0010487">
    <property type="term" value="F:thermospermine synthase activity"/>
    <property type="evidence" value="ECO:0007669"/>
    <property type="project" value="UniProtKB-ARBA"/>
</dbReference>
<dbReference type="InterPro" id="IPR036259">
    <property type="entry name" value="MFS_trans_sf"/>
</dbReference>
<dbReference type="GO" id="GO:0005886">
    <property type="term" value="C:plasma membrane"/>
    <property type="evidence" value="ECO:0007669"/>
    <property type="project" value="UniProtKB-SubCell"/>
</dbReference>
<dbReference type="GO" id="GO:0008295">
    <property type="term" value="P:spermidine biosynthetic process"/>
    <property type="evidence" value="ECO:0007669"/>
    <property type="project" value="UniProtKB-UniRule"/>
</dbReference>
<dbReference type="Proteomes" id="UP000094793">
    <property type="component" value="Chromosome"/>
</dbReference>
<dbReference type="EMBL" id="FXZI01000014">
    <property type="protein sequence ID" value="SMY03042.1"/>
    <property type="molecule type" value="Genomic_DNA"/>
</dbReference>
<accession>A0A2H1I0T7</accession>
<dbReference type="InterPro" id="IPR030373">
    <property type="entry name" value="PABS_CS"/>
</dbReference>
<dbReference type="Proteomes" id="UP000234300">
    <property type="component" value="Unassembled WGS sequence"/>
</dbReference>
<evidence type="ECO:0000256" key="2">
    <source>
        <dbReference type="ARBA" id="ARBA00022679"/>
    </source>
</evidence>
<comment type="catalytic activity">
    <reaction evidence="4">
        <text>S-adenosyl 3-(methylsulfanyl)propylamine + putrescine = S-methyl-5'-thioadenosine + spermidine + H(+)</text>
        <dbReference type="Rhea" id="RHEA:12721"/>
        <dbReference type="ChEBI" id="CHEBI:15378"/>
        <dbReference type="ChEBI" id="CHEBI:17509"/>
        <dbReference type="ChEBI" id="CHEBI:57443"/>
        <dbReference type="ChEBI" id="CHEBI:57834"/>
        <dbReference type="ChEBI" id="CHEBI:326268"/>
        <dbReference type="EC" id="2.5.1.16"/>
    </reaction>
</comment>
<comment type="similarity">
    <text evidence="1 4">Belongs to the spermidine/spermine synthase family.</text>
</comment>
<accession>A0A1D7W1R3</accession>
<feature type="binding site" evidence="4">
    <location>
        <position position="320"/>
    </location>
    <ligand>
        <name>spermidine</name>
        <dbReference type="ChEBI" id="CHEBI:57834"/>
    </ligand>
</feature>
<dbReference type="InterPro" id="IPR030374">
    <property type="entry name" value="PABS"/>
</dbReference>
<dbReference type="EMBL" id="FXZG01000002">
    <property type="protein sequence ID" value="SMX68710.1"/>
    <property type="molecule type" value="Genomic_DNA"/>
</dbReference>
<comment type="subcellular location">
    <subcellularLocation>
        <location evidence="4">Cell membrane</location>
        <topology evidence="4">Multi-pass membrane protein</topology>
    </subcellularLocation>
</comment>
<feature type="binding site" evidence="4">
    <location>
        <position position="298"/>
    </location>
    <ligand>
        <name>spermidine</name>
        <dbReference type="ChEBI" id="CHEBI:57834"/>
    </ligand>
</feature>
<keyword evidence="2 4" id="KW-0808">Transferase</keyword>
<dbReference type="NCBIfam" id="NF002956">
    <property type="entry name" value="PRK03612.1"/>
    <property type="match status" value="1"/>
</dbReference>
<reference evidence="14 15" key="3">
    <citation type="journal article" date="2017" name="Elife">
        <title>Extensive horizontal gene transfer in cheese-associated bacteria.</title>
        <authorList>
            <person name="Bonham K.S."/>
            <person name="Wolfe B.E."/>
            <person name="Dutton R.J."/>
        </authorList>
    </citation>
    <scope>NUCLEOTIDE SEQUENCE [LARGE SCALE GENOMIC DNA]</scope>
    <source>
        <strain evidence="9 15">962_8</strain>
        <strain evidence="8 14">JB5</strain>
    </source>
</reference>
<evidence type="ECO:0000313" key="18">
    <source>
        <dbReference type="Proteomes" id="UP000234525"/>
    </source>
</evidence>
<dbReference type="EMBL" id="NRGQ01000026">
    <property type="protein sequence ID" value="PCC41787.1"/>
    <property type="molecule type" value="Genomic_DNA"/>
</dbReference>
<feature type="transmembrane region" description="Helical" evidence="4">
    <location>
        <begin position="165"/>
        <end position="186"/>
    </location>
</feature>
<feature type="transmembrane region" description="Helical" evidence="4">
    <location>
        <begin position="62"/>
        <end position="82"/>
    </location>
</feature>
<evidence type="ECO:0000313" key="14">
    <source>
        <dbReference type="Proteomes" id="UP000218377"/>
    </source>
</evidence>
<organism evidence="7 13">
    <name type="scientific">Brevibacterium aurantiacum</name>
    <dbReference type="NCBI Taxonomy" id="273384"/>
    <lineage>
        <taxon>Bacteria</taxon>
        <taxon>Bacillati</taxon>
        <taxon>Actinomycetota</taxon>
        <taxon>Actinomycetes</taxon>
        <taxon>Micrococcales</taxon>
        <taxon>Brevibacteriaceae</taxon>
        <taxon>Brevibacterium</taxon>
    </lineage>
</organism>
<dbReference type="HAMAP" id="MF_00198">
    <property type="entry name" value="Spermidine_synth"/>
    <property type="match status" value="1"/>
</dbReference>
<keyword evidence="18" id="KW-1185">Reference proteome</keyword>
<comment type="subunit">
    <text evidence="4">Homodimer or homotetramer.</text>
</comment>
<keyword evidence="4" id="KW-0472">Membrane</keyword>
<feature type="transmembrane region" description="Helical" evidence="4">
    <location>
        <begin position="30"/>
        <end position="56"/>
    </location>
</feature>
<accession>A0A2A3X5R4</accession>
<dbReference type="PATRIC" id="fig|1703.10.peg.928"/>
<dbReference type="eggNOG" id="COG4262">
    <property type="taxonomic scope" value="Bacteria"/>
</dbReference>
<dbReference type="UniPathway" id="UPA00248">
    <property type="reaction ID" value="UER00314"/>
</dbReference>
<dbReference type="SUPFAM" id="SSF53335">
    <property type="entry name" value="S-adenosyl-L-methionine-dependent methyltransferases"/>
    <property type="match status" value="1"/>
</dbReference>
<feature type="active site" description="Proton acceptor" evidence="4 5">
    <location>
        <position position="393"/>
    </location>
</feature>